<protein>
    <recommendedName>
        <fullName evidence="4">DUF4366 domain-containing protein</fullName>
    </recommendedName>
</protein>
<evidence type="ECO:0000313" key="3">
    <source>
        <dbReference type="Proteomes" id="UP001205063"/>
    </source>
</evidence>
<dbReference type="AlphaFoldDB" id="A0AAW5KFH0"/>
<feature type="non-terminal residue" evidence="2">
    <location>
        <position position="1"/>
    </location>
</feature>
<evidence type="ECO:0008006" key="4">
    <source>
        <dbReference type="Google" id="ProtNLM"/>
    </source>
</evidence>
<keyword evidence="1" id="KW-0472">Membrane</keyword>
<gene>
    <name evidence="2" type="ORF">NE646_14215</name>
</gene>
<name>A0AAW5KFH0_9FIRM</name>
<proteinExistence type="predicted"/>
<evidence type="ECO:0000313" key="2">
    <source>
        <dbReference type="EMBL" id="MCQ4950787.1"/>
    </source>
</evidence>
<sequence>GALPPGAKREDIPVKGLLKLLIVIALAAVTIGLINDRENDSYRDLYRHYVKLDLDGEDEPETV</sequence>
<keyword evidence="1" id="KW-1133">Transmembrane helix</keyword>
<feature type="transmembrane region" description="Helical" evidence="1">
    <location>
        <begin position="16"/>
        <end position="34"/>
    </location>
</feature>
<dbReference type="EMBL" id="JANGAB010000267">
    <property type="protein sequence ID" value="MCQ4950787.1"/>
    <property type="molecule type" value="Genomic_DNA"/>
</dbReference>
<evidence type="ECO:0000256" key="1">
    <source>
        <dbReference type="SAM" id="Phobius"/>
    </source>
</evidence>
<comment type="caution">
    <text evidence="2">The sequence shown here is derived from an EMBL/GenBank/DDBJ whole genome shotgun (WGS) entry which is preliminary data.</text>
</comment>
<accession>A0AAW5KFH0</accession>
<reference evidence="2" key="1">
    <citation type="submission" date="2022-06" db="EMBL/GenBank/DDBJ databases">
        <title>Isolation of gut microbiota from human fecal samples.</title>
        <authorList>
            <person name="Pamer E.G."/>
            <person name="Barat B."/>
            <person name="Waligurski E."/>
            <person name="Medina S."/>
            <person name="Paddock L."/>
            <person name="Mostad J."/>
        </authorList>
    </citation>
    <scope>NUCLEOTIDE SEQUENCE</scope>
    <source>
        <strain evidence="2">DFI.7.96</strain>
    </source>
</reference>
<organism evidence="2 3">
    <name type="scientific">Bittarella massiliensis</name>
    <name type="common">ex Durand et al. 2017</name>
    <dbReference type="NCBI Taxonomy" id="1720313"/>
    <lineage>
        <taxon>Bacteria</taxon>
        <taxon>Bacillati</taxon>
        <taxon>Bacillota</taxon>
        <taxon>Clostridia</taxon>
        <taxon>Eubacteriales</taxon>
        <taxon>Oscillospiraceae</taxon>
        <taxon>Bittarella (ex Durand et al. 2017)</taxon>
    </lineage>
</organism>
<keyword evidence="1" id="KW-0812">Transmembrane</keyword>
<dbReference type="Proteomes" id="UP001205063">
    <property type="component" value="Unassembled WGS sequence"/>
</dbReference>